<name>A0A1H3YLD3_9BACT</name>
<accession>A0A1H3YLD3</accession>
<proteinExistence type="predicted"/>
<dbReference type="InterPro" id="IPR059133">
    <property type="entry name" value="TsoY-like"/>
</dbReference>
<dbReference type="PROSITE" id="PS51257">
    <property type="entry name" value="PROKAR_LIPOPROTEIN"/>
    <property type="match status" value="1"/>
</dbReference>
<keyword evidence="3" id="KW-1185">Reference proteome</keyword>
<feature type="transmembrane region" description="Helical" evidence="1">
    <location>
        <begin position="180"/>
        <end position="201"/>
    </location>
</feature>
<feature type="transmembrane region" description="Helical" evidence="1">
    <location>
        <begin position="136"/>
        <end position="160"/>
    </location>
</feature>
<keyword evidence="1" id="KW-0472">Membrane</keyword>
<dbReference type="AlphaFoldDB" id="A0A1H3YLD3"/>
<dbReference type="NCBIfam" id="NF047644">
    <property type="entry name" value="TsoY_fam"/>
    <property type="match status" value="1"/>
</dbReference>
<sequence length="390" mass="43205">MKPASKNYTPIYFLASLGCGGLSVSFFMYLMFMVEHKGLPMPTFDLLYPQLTGGAVPIQAMIVVALAGIIFFAILHYRYLTWNIVQYRAFCKTPEAAAMRSSHKAVSFMAVPLTYSMSVNVAFVLGAVFVPKLWTIIEYLLPFAMIAFLLIGIYALKLFLGYFTDFIIQGNYDYAQNNNLSQLLGIFAFAMVSVGLAAPTAMSHLKLTAGLGFLFSTFFFVVALGLAFIKIVLGMSSIFQNGIDKESSASLWIGIPIITLMGISAVRLMHGLDHNFDTSSTHTSYLILTGAFLSLQLMFGLVGYKAMKRLNYFDEYVSGTVISPGSLALICPGVALFVFGQFFLHHGLVSNGILTQFSVVYFLLQIPLVYLQYVTIKTMFRLNKKLFLKS</sequence>
<feature type="transmembrane region" description="Helical" evidence="1">
    <location>
        <begin position="316"/>
        <end position="339"/>
    </location>
</feature>
<gene>
    <name evidence="2" type="ORF">SAMN05660420_01278</name>
</gene>
<dbReference type="OrthoDB" id="9156251at2"/>
<feature type="transmembrane region" description="Helical" evidence="1">
    <location>
        <begin position="12"/>
        <end position="34"/>
    </location>
</feature>
<feature type="transmembrane region" description="Helical" evidence="1">
    <location>
        <begin position="359"/>
        <end position="380"/>
    </location>
</feature>
<evidence type="ECO:0000313" key="2">
    <source>
        <dbReference type="EMBL" id="SEA12011.1"/>
    </source>
</evidence>
<keyword evidence="1" id="KW-1133">Transmembrane helix</keyword>
<keyword evidence="1" id="KW-0812">Transmembrane</keyword>
<feature type="transmembrane region" description="Helical" evidence="1">
    <location>
        <begin position="108"/>
        <end position="130"/>
    </location>
</feature>
<evidence type="ECO:0000256" key="1">
    <source>
        <dbReference type="SAM" id="Phobius"/>
    </source>
</evidence>
<dbReference type="STRING" id="37625.SAMN05660420_01278"/>
<feature type="transmembrane region" description="Helical" evidence="1">
    <location>
        <begin position="282"/>
        <end position="304"/>
    </location>
</feature>
<reference evidence="2 3" key="1">
    <citation type="submission" date="2016-10" db="EMBL/GenBank/DDBJ databases">
        <authorList>
            <person name="de Groot N.N."/>
        </authorList>
    </citation>
    <scope>NUCLEOTIDE SEQUENCE [LARGE SCALE GENOMIC DNA]</scope>
    <source>
        <strain evidence="2 3">DSM 7343</strain>
    </source>
</reference>
<dbReference type="Proteomes" id="UP000199409">
    <property type="component" value="Unassembled WGS sequence"/>
</dbReference>
<dbReference type="RefSeq" id="WP_092345878.1">
    <property type="nucleotide sequence ID" value="NZ_FNQN01000003.1"/>
</dbReference>
<evidence type="ECO:0000313" key="3">
    <source>
        <dbReference type="Proteomes" id="UP000199409"/>
    </source>
</evidence>
<organism evidence="2 3">
    <name type="scientific">Desulfuromusa kysingii</name>
    <dbReference type="NCBI Taxonomy" id="37625"/>
    <lineage>
        <taxon>Bacteria</taxon>
        <taxon>Pseudomonadati</taxon>
        <taxon>Thermodesulfobacteriota</taxon>
        <taxon>Desulfuromonadia</taxon>
        <taxon>Desulfuromonadales</taxon>
        <taxon>Geopsychrobacteraceae</taxon>
        <taxon>Desulfuromusa</taxon>
    </lineage>
</organism>
<feature type="transmembrane region" description="Helical" evidence="1">
    <location>
        <begin position="54"/>
        <end position="75"/>
    </location>
</feature>
<dbReference type="EMBL" id="FNQN01000003">
    <property type="protein sequence ID" value="SEA12011.1"/>
    <property type="molecule type" value="Genomic_DNA"/>
</dbReference>
<evidence type="ECO:0008006" key="4">
    <source>
        <dbReference type="Google" id="ProtNLM"/>
    </source>
</evidence>
<feature type="transmembrane region" description="Helical" evidence="1">
    <location>
        <begin position="249"/>
        <end position="270"/>
    </location>
</feature>
<feature type="transmembrane region" description="Helical" evidence="1">
    <location>
        <begin position="207"/>
        <end position="229"/>
    </location>
</feature>
<protein>
    <recommendedName>
        <fullName evidence="4">Voltage-dependent anion channel</fullName>
    </recommendedName>
</protein>